<accession>A0A4U9V2C1</accession>
<organism evidence="1 2">
    <name type="scientific">Sphingobacterium thalpophilum</name>
    <dbReference type="NCBI Taxonomy" id="259"/>
    <lineage>
        <taxon>Bacteria</taxon>
        <taxon>Pseudomonadati</taxon>
        <taxon>Bacteroidota</taxon>
        <taxon>Sphingobacteriia</taxon>
        <taxon>Sphingobacteriales</taxon>
        <taxon>Sphingobacteriaceae</taxon>
        <taxon>Sphingobacterium</taxon>
    </lineage>
</organism>
<sequence>MEVSYCKIICLAALTLSLYPLRAQIQKDSLADKILLYQLPNGAWPKQLIDKSVVDYRLPIDGRLRKKIKDTGIDHATIDNNATTREINSLIKAYGTTKQEAYLKGAEKGIAYLLSAQYENGGFPQYYPNKSLYRAEITYNDNAMINALRVLDNVAKAQHGFEAIHTDYRKRAQSAVERGIACILKTQIIQNTTLTIWAAQYDEKNLTAAQARKFEPAALSTSESVAIVRFLMQQPATAQIQLAITRAISWFQNNKIKGYRFATEKNQSTGQTERKLIPDSASVVWARFYDLQDNRPLFGDRDNSIKYKFEELSEERKNGYAWFGDWPEKLIRVDYLKWKQQHQIQ</sequence>
<dbReference type="SUPFAM" id="SSF81853">
    <property type="entry name" value="Family 10 polysaccharide lyase"/>
    <property type="match status" value="1"/>
</dbReference>
<dbReference type="InterPro" id="IPR012669">
    <property type="entry name" value="Pectate_lyase"/>
</dbReference>
<dbReference type="Proteomes" id="UP000308196">
    <property type="component" value="Chromosome"/>
</dbReference>
<dbReference type="Pfam" id="PF09492">
    <property type="entry name" value="Pec_lyase"/>
    <property type="match status" value="1"/>
</dbReference>
<evidence type="ECO:0000313" key="2">
    <source>
        <dbReference type="Proteomes" id="UP000308196"/>
    </source>
</evidence>
<dbReference type="EMBL" id="LR590484">
    <property type="protein sequence ID" value="VTR36834.1"/>
    <property type="molecule type" value="Genomic_DNA"/>
</dbReference>
<dbReference type="KEGG" id="stha:NCTC11429_01765"/>
<dbReference type="GeneID" id="78462516"/>
<proteinExistence type="predicted"/>
<dbReference type="AlphaFoldDB" id="A0A4U9V2C1"/>
<keyword evidence="1" id="KW-0456">Lyase</keyword>
<dbReference type="NCBIfam" id="TIGR02474">
    <property type="entry name" value="pec_lyase"/>
    <property type="match status" value="1"/>
</dbReference>
<name>A0A4U9V2C1_9SPHI</name>
<dbReference type="RefSeq" id="WP_037533925.1">
    <property type="nucleotide sequence ID" value="NZ_JBARTK010000037.1"/>
</dbReference>
<dbReference type="STRING" id="1123265.GCA_000686625_04416"/>
<reference evidence="1 2" key="1">
    <citation type="submission" date="2019-05" db="EMBL/GenBank/DDBJ databases">
        <authorList>
            <consortium name="Pathogen Informatics"/>
        </authorList>
    </citation>
    <scope>NUCLEOTIDE SEQUENCE [LARGE SCALE GENOMIC DNA]</scope>
    <source>
        <strain evidence="1 2">NCTC11429</strain>
    </source>
</reference>
<evidence type="ECO:0000313" key="1">
    <source>
        <dbReference type="EMBL" id="VTR36834.1"/>
    </source>
</evidence>
<dbReference type="GO" id="GO:0016829">
    <property type="term" value="F:lyase activity"/>
    <property type="evidence" value="ECO:0007669"/>
    <property type="project" value="UniProtKB-KW"/>
</dbReference>
<dbReference type="Gene3D" id="1.50.10.20">
    <property type="match status" value="1"/>
</dbReference>
<protein>
    <submittedName>
        <fullName evidence="1">Pectate lyase</fullName>
    </submittedName>
</protein>
<gene>
    <name evidence="1" type="ORF">NCTC11429_01765</name>
</gene>